<proteinExistence type="predicted"/>
<organism evidence="1">
    <name type="scientific">Bracon brevicornis</name>
    <dbReference type="NCBI Taxonomy" id="1563983"/>
    <lineage>
        <taxon>Eukaryota</taxon>
        <taxon>Metazoa</taxon>
        <taxon>Ecdysozoa</taxon>
        <taxon>Arthropoda</taxon>
        <taxon>Hexapoda</taxon>
        <taxon>Insecta</taxon>
        <taxon>Pterygota</taxon>
        <taxon>Neoptera</taxon>
        <taxon>Endopterygota</taxon>
        <taxon>Hymenoptera</taxon>
        <taxon>Apocrita</taxon>
        <taxon>Ichneumonoidea</taxon>
        <taxon>Braconidae</taxon>
        <taxon>Braconinae</taxon>
        <taxon>Bracon</taxon>
    </lineage>
</organism>
<evidence type="ECO:0000313" key="1">
    <source>
        <dbReference type="EMBL" id="CAD1549914.1"/>
    </source>
</evidence>
<name>A0A6V7JHU3_9HYME</name>
<gene>
    <name evidence="1" type="ORF">BBRV_LOCUS49265</name>
</gene>
<dbReference type="AlphaFoldDB" id="A0A6V7JHU3"/>
<protein>
    <submittedName>
        <fullName evidence="1">Uncharacterized protein</fullName>
    </submittedName>
</protein>
<accession>A0A6V7JHU3</accession>
<dbReference type="EMBL" id="CADCXW020000015">
    <property type="protein sequence ID" value="CAD1549914.1"/>
    <property type="molecule type" value="Genomic_DNA"/>
</dbReference>
<reference evidence="1" key="1">
    <citation type="submission" date="2020-07" db="EMBL/GenBank/DDBJ databases">
        <authorList>
            <person name="Ferguson B K."/>
        </authorList>
    </citation>
    <scope>NUCLEOTIDE SEQUENCE</scope>
    <source>
        <strain evidence="1">L06</strain>
    </source>
</reference>
<sequence length="80" mass="8977">MSVNLCIKVITQTIVTVLDDATDDARVMRQNARRRDSKADINGEFSQLICHVRGNWWGADEFILNQLPGPHQSTLGRPEG</sequence>